<feature type="region of interest" description="Disordered" evidence="1">
    <location>
        <begin position="293"/>
        <end position="325"/>
    </location>
</feature>
<keyword evidence="2" id="KW-1133">Transmembrane helix</keyword>
<feature type="transmembrane region" description="Helical" evidence="2">
    <location>
        <begin position="64"/>
        <end position="86"/>
    </location>
</feature>
<feature type="compositionally biased region" description="Pro residues" evidence="1">
    <location>
        <begin position="303"/>
        <end position="318"/>
    </location>
</feature>
<protein>
    <submittedName>
        <fullName evidence="3">Uncharacterized protein</fullName>
    </submittedName>
</protein>
<dbReference type="Proteomes" id="UP000827892">
    <property type="component" value="Chromosome III"/>
</dbReference>
<evidence type="ECO:0000313" key="4">
    <source>
        <dbReference type="Proteomes" id="UP000827892"/>
    </source>
</evidence>
<proteinExistence type="predicted"/>
<gene>
    <name evidence="3" type="ORF">L3Y34_000956</name>
</gene>
<evidence type="ECO:0000313" key="3">
    <source>
        <dbReference type="EMBL" id="ULU00072.1"/>
    </source>
</evidence>
<dbReference type="EMBL" id="CP090893">
    <property type="protein sequence ID" value="ULU00072.1"/>
    <property type="molecule type" value="Genomic_DNA"/>
</dbReference>
<keyword evidence="2" id="KW-0812">Transmembrane</keyword>
<evidence type="ECO:0000256" key="1">
    <source>
        <dbReference type="SAM" id="MobiDB-lite"/>
    </source>
</evidence>
<accession>A0AAE9IPQ4</accession>
<name>A0AAE9IPQ4_CAEBR</name>
<keyword evidence="2" id="KW-0472">Membrane</keyword>
<evidence type="ECO:0000256" key="2">
    <source>
        <dbReference type="SAM" id="Phobius"/>
    </source>
</evidence>
<dbReference type="AlphaFoldDB" id="A0AAE9IPQ4"/>
<reference evidence="3 4" key="1">
    <citation type="submission" date="2022-05" db="EMBL/GenBank/DDBJ databases">
        <title>Chromosome-level reference genomes for two strains of Caenorhabditis briggsae: an improved platform for comparative genomics.</title>
        <authorList>
            <person name="Stevens L."/>
            <person name="Andersen E.C."/>
        </authorList>
    </citation>
    <scope>NUCLEOTIDE SEQUENCE [LARGE SCALE GENOMIC DNA]</scope>
    <source>
        <strain evidence="3">QX1410_ONT</strain>
        <tissue evidence="3">Whole-organism</tissue>
    </source>
</reference>
<sequence>MFFFLNSFELTQRNIRIQKCSHGKLIPMRHIARMNAYFPSCRPSETSILQILKEIFFRMIRNQILIIALFLIPVYWCIDVILISSIEVRNDVGSIDCTNSKLMINNQNFTPICEVGYDNTKSISYITLAYNASNSVQEGNTTYHLDTKVTVPNGNKTKTDDYQYTGVFVVDKTVQPNTVAVGYLTLEKFIPATTAAPPTTKPKKREAGFPQEQLDAEPTAPVSNKTSLTINYIRLKYEETSKQSNSNGGAVAVAIIEGIALIAILAYMGYRTMVKHRMKESSVNAAMYGFDNNSRNSIRMNDIPPPRDPTYATPPPAPFSQQPPARNTVMTTQELVVPQTSASVTRPTTTSNTTSNTTNGQFNDPFDSLDSW</sequence>
<feature type="compositionally biased region" description="Low complexity" evidence="1">
    <location>
        <begin position="348"/>
        <end position="359"/>
    </location>
</feature>
<feature type="region of interest" description="Disordered" evidence="1">
    <location>
        <begin position="337"/>
        <end position="372"/>
    </location>
</feature>
<feature type="transmembrane region" description="Helical" evidence="2">
    <location>
        <begin position="249"/>
        <end position="270"/>
    </location>
</feature>
<feature type="region of interest" description="Disordered" evidence="1">
    <location>
        <begin position="194"/>
        <end position="222"/>
    </location>
</feature>
<organism evidence="3 4">
    <name type="scientific">Caenorhabditis briggsae</name>
    <dbReference type="NCBI Taxonomy" id="6238"/>
    <lineage>
        <taxon>Eukaryota</taxon>
        <taxon>Metazoa</taxon>
        <taxon>Ecdysozoa</taxon>
        <taxon>Nematoda</taxon>
        <taxon>Chromadorea</taxon>
        <taxon>Rhabditida</taxon>
        <taxon>Rhabditina</taxon>
        <taxon>Rhabditomorpha</taxon>
        <taxon>Rhabditoidea</taxon>
        <taxon>Rhabditidae</taxon>
        <taxon>Peloderinae</taxon>
        <taxon>Caenorhabditis</taxon>
    </lineage>
</organism>
<feature type="compositionally biased region" description="Polar residues" evidence="1">
    <location>
        <begin position="337"/>
        <end position="347"/>
    </location>
</feature>